<accession>A0A654D2S6</accession>
<sequence length="125" mass="14450">MKTSRDIELDKVRESLRQQTYLNLAVFDVSLEAGITALTIGLQDINYNGTKIVVNSKISQIKNRISEIRKELEKCIKLDPEKADFMQGEHSFEVYRLLCTLGLSDVENLRQFNDESEKLNVRKEE</sequence>
<proteinExistence type="predicted"/>
<protein>
    <submittedName>
        <fullName evidence="1">Uncharacterized protein</fullName>
    </submittedName>
</protein>
<organism evidence="1 2">
    <name type="scientific">Sphingobacterium multivorum</name>
    <dbReference type="NCBI Taxonomy" id="28454"/>
    <lineage>
        <taxon>Bacteria</taxon>
        <taxon>Pseudomonadati</taxon>
        <taxon>Bacteroidota</taxon>
        <taxon>Sphingobacteriia</taxon>
        <taxon>Sphingobacteriales</taxon>
        <taxon>Sphingobacteriaceae</taxon>
        <taxon>Sphingobacterium</taxon>
    </lineage>
</organism>
<evidence type="ECO:0000313" key="1">
    <source>
        <dbReference type="EMBL" id="VXC99571.1"/>
    </source>
</evidence>
<dbReference type="AlphaFoldDB" id="A0A654D2S6"/>
<evidence type="ECO:0000313" key="2">
    <source>
        <dbReference type="Proteomes" id="UP000432350"/>
    </source>
</evidence>
<name>A0A654D2S6_SPHMU</name>
<dbReference type="Proteomes" id="UP000432350">
    <property type="component" value="Unassembled WGS sequence"/>
</dbReference>
<dbReference type="EMBL" id="CABWMV010000024">
    <property type="protein sequence ID" value="VXC99571.1"/>
    <property type="molecule type" value="Genomic_DNA"/>
</dbReference>
<gene>
    <name evidence="1" type="ORF">SPHINGO8BC_51476</name>
</gene>
<reference evidence="1 2" key="1">
    <citation type="submission" date="2019-10" db="EMBL/GenBank/DDBJ databases">
        <authorList>
            <person name="Karimi E."/>
        </authorList>
    </citation>
    <scope>NUCLEOTIDE SEQUENCE [LARGE SCALE GENOMIC DNA]</scope>
    <source>
        <strain evidence="1 2">Sphingobacterium sp. 8BC</strain>
    </source>
</reference>